<gene>
    <name evidence="3" type="ORF">A9Q93_06480</name>
</gene>
<comment type="caution">
    <text evidence="3">The sequence shown here is derived from an EMBL/GenBank/DDBJ whole genome shotgun (WGS) entry which is preliminary data.</text>
</comment>
<protein>
    <submittedName>
        <fullName evidence="3">Uncharacterized protein</fullName>
    </submittedName>
</protein>
<dbReference type="Proteomes" id="UP000196102">
    <property type="component" value="Unassembled WGS sequence"/>
</dbReference>
<evidence type="ECO:0000256" key="2">
    <source>
        <dbReference type="SAM" id="Phobius"/>
    </source>
</evidence>
<name>A0A1Z8AZI2_9FLAO</name>
<accession>A0A1Z8AZI2</accession>
<keyword evidence="2" id="KW-0812">Transmembrane</keyword>
<feature type="transmembrane region" description="Helical" evidence="2">
    <location>
        <begin position="12"/>
        <end position="29"/>
    </location>
</feature>
<reference evidence="4" key="1">
    <citation type="journal article" date="2017" name="Proc. Natl. Acad. Sci. U.S.A.">
        <title>Simulation of Deepwater Horizon oil plume reveals substrate specialization within a complex community of hydrocarbon-degraders.</title>
        <authorList>
            <person name="Hu P."/>
            <person name="Dubinsky E.A."/>
            <person name="Probst A.J."/>
            <person name="Wang J."/>
            <person name="Sieber C.M.K."/>
            <person name="Tom L.M."/>
            <person name="Gardinali P."/>
            <person name="Banfield J.F."/>
            <person name="Atlas R.M."/>
            <person name="Andersen G.L."/>
        </authorList>
    </citation>
    <scope>NUCLEOTIDE SEQUENCE [LARGE SCALE GENOMIC DNA]</scope>
</reference>
<dbReference type="EMBL" id="MAAX01000105">
    <property type="protein sequence ID" value="OUS15608.1"/>
    <property type="molecule type" value="Genomic_DNA"/>
</dbReference>
<dbReference type="AlphaFoldDB" id="A0A1Z8AZI2"/>
<evidence type="ECO:0000313" key="3">
    <source>
        <dbReference type="EMBL" id="OUS15608.1"/>
    </source>
</evidence>
<keyword evidence="2" id="KW-1133">Transmembrane helix</keyword>
<evidence type="ECO:0000256" key="1">
    <source>
        <dbReference type="SAM" id="Coils"/>
    </source>
</evidence>
<proteinExistence type="predicted"/>
<organism evidence="3 4">
    <name type="scientific">Nonlabens dokdonensis</name>
    <dbReference type="NCBI Taxonomy" id="328515"/>
    <lineage>
        <taxon>Bacteria</taxon>
        <taxon>Pseudomonadati</taxon>
        <taxon>Bacteroidota</taxon>
        <taxon>Flavobacteriia</taxon>
        <taxon>Flavobacteriales</taxon>
        <taxon>Flavobacteriaceae</taxon>
        <taxon>Nonlabens</taxon>
    </lineage>
</organism>
<dbReference type="RefSeq" id="WP_303686589.1">
    <property type="nucleotide sequence ID" value="NZ_CAJXYO010000017.1"/>
</dbReference>
<evidence type="ECO:0000313" key="4">
    <source>
        <dbReference type="Proteomes" id="UP000196102"/>
    </source>
</evidence>
<sequence>MAQQKDNRFLKILLAIFLIGLIGVSVWSYNTFQENEDIKTALNEEKLKIQEDLKNIEADYTLEIEKGNALSADITEARDRITRLVDSVSRLEGDVKVLSRLRTQLNTIKKERDLLQDRINTLEVINENLAMVNDSTLAALNTEIIKNQNQNSTIANLNSNMARAATLIPTNFKPVGVIIRNSGAHKEHEKARRVDDIKVCFTLPENPLAATGVTSFYLQVINPENNVMGANKTEEFDGQKLTYSKVVQFNYKSKELDLCELVNANEDQIVKGRYRVNLYNGPIRVSSSELELR</sequence>
<keyword evidence="2" id="KW-0472">Membrane</keyword>
<keyword evidence="1" id="KW-0175">Coiled coil</keyword>
<feature type="coiled-coil region" evidence="1">
    <location>
        <begin position="98"/>
        <end position="125"/>
    </location>
</feature>